<evidence type="ECO:0000259" key="6">
    <source>
        <dbReference type="PROSITE" id="PS50943"/>
    </source>
</evidence>
<proteinExistence type="predicted"/>
<dbReference type="STRING" id="1079994.SAMN04488565_1160"/>
<evidence type="ECO:0000313" key="7">
    <source>
        <dbReference type="EMBL" id="SDQ18206.1"/>
    </source>
</evidence>
<dbReference type="PROSITE" id="PS50943">
    <property type="entry name" value="HTH_CROC1"/>
    <property type="match status" value="1"/>
</dbReference>
<evidence type="ECO:0000313" key="8">
    <source>
        <dbReference type="Proteomes" id="UP000182690"/>
    </source>
</evidence>
<dbReference type="InterPro" id="IPR028082">
    <property type="entry name" value="Peripla_BP_I"/>
</dbReference>
<accession>A0A1H0YTM8</accession>
<dbReference type="CDD" id="cd01392">
    <property type="entry name" value="HTH_LacI"/>
    <property type="match status" value="1"/>
</dbReference>
<evidence type="ECO:0000259" key="5">
    <source>
        <dbReference type="PROSITE" id="PS50932"/>
    </source>
</evidence>
<dbReference type="PROSITE" id="PS50932">
    <property type="entry name" value="HTH_LACI_2"/>
    <property type="match status" value="1"/>
</dbReference>
<dbReference type="Gene3D" id="1.10.260.40">
    <property type="entry name" value="lambda repressor-like DNA-binding domains"/>
    <property type="match status" value="1"/>
</dbReference>
<dbReference type="InterPro" id="IPR010982">
    <property type="entry name" value="Lambda_DNA-bd_dom_sf"/>
</dbReference>
<feature type="region of interest" description="Disordered" evidence="4">
    <location>
        <begin position="19"/>
        <end position="66"/>
    </location>
</feature>
<feature type="domain" description="HTH lacI-type" evidence="5">
    <location>
        <begin position="67"/>
        <end position="121"/>
    </location>
</feature>
<dbReference type="InterPro" id="IPR046335">
    <property type="entry name" value="LacI/GalR-like_sensor"/>
</dbReference>
<protein>
    <submittedName>
        <fullName evidence="7">DNA-binding transcriptional regulator, LacI/PurR family</fullName>
    </submittedName>
</protein>
<dbReference type="GO" id="GO:0000976">
    <property type="term" value="F:transcription cis-regulatory region binding"/>
    <property type="evidence" value="ECO:0007669"/>
    <property type="project" value="TreeGrafter"/>
</dbReference>
<dbReference type="Pfam" id="PF00356">
    <property type="entry name" value="LacI"/>
    <property type="match status" value="1"/>
</dbReference>
<organism evidence="7 8">
    <name type="scientific">Leucobacter chromiiresistens</name>
    <dbReference type="NCBI Taxonomy" id="1079994"/>
    <lineage>
        <taxon>Bacteria</taxon>
        <taxon>Bacillati</taxon>
        <taxon>Actinomycetota</taxon>
        <taxon>Actinomycetes</taxon>
        <taxon>Micrococcales</taxon>
        <taxon>Microbacteriaceae</taxon>
        <taxon>Leucobacter</taxon>
    </lineage>
</organism>
<evidence type="ECO:0000256" key="1">
    <source>
        <dbReference type="ARBA" id="ARBA00023015"/>
    </source>
</evidence>
<keyword evidence="3" id="KW-0804">Transcription</keyword>
<dbReference type="Pfam" id="PF13377">
    <property type="entry name" value="Peripla_BP_3"/>
    <property type="match status" value="1"/>
</dbReference>
<reference evidence="7 8" key="1">
    <citation type="submission" date="2016-10" db="EMBL/GenBank/DDBJ databases">
        <authorList>
            <person name="de Groot N.N."/>
        </authorList>
    </citation>
    <scope>NUCLEOTIDE SEQUENCE [LARGE SCALE GENOMIC DNA]</scope>
    <source>
        <strain evidence="7 8">DSM 22788</strain>
    </source>
</reference>
<dbReference type="Gene3D" id="3.40.50.2300">
    <property type="match status" value="2"/>
</dbReference>
<dbReference type="InterPro" id="IPR001387">
    <property type="entry name" value="Cro/C1-type_HTH"/>
</dbReference>
<keyword evidence="2 7" id="KW-0238">DNA-binding</keyword>
<evidence type="ECO:0000256" key="3">
    <source>
        <dbReference type="ARBA" id="ARBA00023163"/>
    </source>
</evidence>
<dbReference type="GO" id="GO:0003700">
    <property type="term" value="F:DNA-binding transcription factor activity"/>
    <property type="evidence" value="ECO:0007669"/>
    <property type="project" value="TreeGrafter"/>
</dbReference>
<evidence type="ECO:0000256" key="2">
    <source>
        <dbReference type="ARBA" id="ARBA00023125"/>
    </source>
</evidence>
<dbReference type="SMART" id="SM00354">
    <property type="entry name" value="HTH_LACI"/>
    <property type="match status" value="1"/>
</dbReference>
<gene>
    <name evidence="7" type="ORF">SAMN04488565_1160</name>
</gene>
<sequence>MLAPKTVCEKRFGYHDSVTFARSRSRDRPRPRAGPGFTGPDSPHRAGRPGRPARTGYPDQVQPTGRPTIKDVAKAAGVSPTTVSHALNGKGVVRQETADRIAQVAARIGYRPSPIAQGLQSSRLGLLALVIRPLRSLDTFLPEGVDYFLRMAGAASLAAMERGYSMMLVDDPTRPGAPMSATAADAYIVSEPFANDPVLTMLSERHIPFVSVGSDPARPGQFVELATRDWEETVLALDHLAGAGAERVALLTGTDQNAWNRESEAAYRDWCARRGQEPDIAAFPETDGERIGPAAIERFFGSPEATRPDGLFCLTGRHAAGLNAAAREHGIRVPDDLLLAAGSGALQNRISHPSVTTLDLHPEGIAARAVEVAVQLAEGAELTVPLEVPRATLDIRESTTR</sequence>
<dbReference type="InterPro" id="IPR000843">
    <property type="entry name" value="HTH_LacI"/>
</dbReference>
<dbReference type="AlphaFoldDB" id="A0A1H0YTM8"/>
<dbReference type="PRINTS" id="PR00036">
    <property type="entry name" value="HTHLACI"/>
</dbReference>
<feature type="domain" description="HTH cro/C1-type" evidence="6">
    <location>
        <begin position="68"/>
        <end position="104"/>
    </location>
</feature>
<dbReference type="PANTHER" id="PTHR30146:SF153">
    <property type="entry name" value="LACTOSE OPERON REPRESSOR"/>
    <property type="match status" value="1"/>
</dbReference>
<keyword evidence="1" id="KW-0805">Transcription regulation</keyword>
<evidence type="ECO:0000256" key="4">
    <source>
        <dbReference type="SAM" id="MobiDB-lite"/>
    </source>
</evidence>
<dbReference type="Proteomes" id="UP000182690">
    <property type="component" value="Unassembled WGS sequence"/>
</dbReference>
<name>A0A1H0YTM8_9MICO</name>
<dbReference type="SUPFAM" id="SSF53822">
    <property type="entry name" value="Periplasmic binding protein-like I"/>
    <property type="match status" value="1"/>
</dbReference>
<dbReference type="PROSITE" id="PS00356">
    <property type="entry name" value="HTH_LACI_1"/>
    <property type="match status" value="1"/>
</dbReference>
<dbReference type="eggNOG" id="COG1609">
    <property type="taxonomic scope" value="Bacteria"/>
</dbReference>
<dbReference type="PANTHER" id="PTHR30146">
    <property type="entry name" value="LACI-RELATED TRANSCRIPTIONAL REPRESSOR"/>
    <property type="match status" value="1"/>
</dbReference>
<dbReference type="SUPFAM" id="SSF47413">
    <property type="entry name" value="lambda repressor-like DNA-binding domains"/>
    <property type="match status" value="1"/>
</dbReference>
<dbReference type="OrthoDB" id="252678at2"/>
<dbReference type="EMBL" id="FNKB01000001">
    <property type="protein sequence ID" value="SDQ18206.1"/>
    <property type="molecule type" value="Genomic_DNA"/>
</dbReference>